<accession>A0ABD2NSX5</accession>
<dbReference type="Proteomes" id="UP001516400">
    <property type="component" value="Unassembled WGS sequence"/>
</dbReference>
<protein>
    <submittedName>
        <fullName evidence="1">Uncharacterized protein</fullName>
    </submittedName>
</protein>
<organism evidence="1 2">
    <name type="scientific">Cryptolaemus montrouzieri</name>
    <dbReference type="NCBI Taxonomy" id="559131"/>
    <lineage>
        <taxon>Eukaryota</taxon>
        <taxon>Metazoa</taxon>
        <taxon>Ecdysozoa</taxon>
        <taxon>Arthropoda</taxon>
        <taxon>Hexapoda</taxon>
        <taxon>Insecta</taxon>
        <taxon>Pterygota</taxon>
        <taxon>Neoptera</taxon>
        <taxon>Endopterygota</taxon>
        <taxon>Coleoptera</taxon>
        <taxon>Polyphaga</taxon>
        <taxon>Cucujiformia</taxon>
        <taxon>Coccinelloidea</taxon>
        <taxon>Coccinellidae</taxon>
        <taxon>Scymninae</taxon>
        <taxon>Scymnini</taxon>
        <taxon>Cryptolaemus</taxon>
    </lineage>
</organism>
<dbReference type="EMBL" id="JABFTP020000144">
    <property type="protein sequence ID" value="KAL3281547.1"/>
    <property type="molecule type" value="Genomic_DNA"/>
</dbReference>
<name>A0ABD2NSX5_9CUCU</name>
<dbReference type="AlphaFoldDB" id="A0ABD2NSX5"/>
<proteinExistence type="predicted"/>
<sequence length="117" mass="14129">MNIEERFEVFICVLEQALLKSFPEKNYLERSSKSKKNLWFDESLRLMREQLKFLSEVSKQYNRAEDLENYRRFTIQYKQAIKNAKKVANDNAINTARNSTKCMWNIINQKRGKKERN</sequence>
<reference evidence="1 2" key="1">
    <citation type="journal article" date="2021" name="BMC Biol.">
        <title>Horizontally acquired antibacterial genes associated with adaptive radiation of ladybird beetles.</title>
        <authorList>
            <person name="Li H.S."/>
            <person name="Tang X.F."/>
            <person name="Huang Y.H."/>
            <person name="Xu Z.Y."/>
            <person name="Chen M.L."/>
            <person name="Du X.Y."/>
            <person name="Qiu B.Y."/>
            <person name="Chen P.T."/>
            <person name="Zhang W."/>
            <person name="Slipinski A."/>
            <person name="Escalona H.E."/>
            <person name="Waterhouse R.M."/>
            <person name="Zwick A."/>
            <person name="Pang H."/>
        </authorList>
    </citation>
    <scope>NUCLEOTIDE SEQUENCE [LARGE SCALE GENOMIC DNA]</scope>
    <source>
        <strain evidence="1">SYSU2018</strain>
    </source>
</reference>
<evidence type="ECO:0000313" key="1">
    <source>
        <dbReference type="EMBL" id="KAL3281547.1"/>
    </source>
</evidence>
<comment type="caution">
    <text evidence="1">The sequence shown here is derived from an EMBL/GenBank/DDBJ whole genome shotgun (WGS) entry which is preliminary data.</text>
</comment>
<evidence type="ECO:0000313" key="2">
    <source>
        <dbReference type="Proteomes" id="UP001516400"/>
    </source>
</evidence>
<keyword evidence="2" id="KW-1185">Reference proteome</keyword>
<gene>
    <name evidence="1" type="ORF">HHI36_004755</name>
</gene>